<dbReference type="SMART" id="SM01252">
    <property type="entry name" value="KilA-N"/>
    <property type="match status" value="1"/>
</dbReference>
<reference evidence="2 3" key="1">
    <citation type="journal article" date="2022" name="Res Sq">
        <title>Evolution of multicellular longitudinally dividing oral cavity symbionts (Neisseriaceae).</title>
        <authorList>
            <person name="Nyongesa S."/>
            <person name="Weber P."/>
            <person name="Bernet E."/>
            <person name="Pullido F."/>
            <person name="Nieckarz M."/>
            <person name="Delaby M."/>
            <person name="Nieves C."/>
            <person name="Viehboeck T."/>
            <person name="Krause N."/>
            <person name="Rivera-Millot A."/>
            <person name="Nakamura A."/>
            <person name="Vischer N."/>
            <person name="VanNieuwenhze M."/>
            <person name="Brun Y."/>
            <person name="Cava F."/>
            <person name="Bulgheresi S."/>
            <person name="Veyrier F."/>
        </authorList>
    </citation>
    <scope>NUCLEOTIDE SEQUENCE [LARGE SCALE GENOMIC DNA]</scope>
    <source>
        <strain evidence="2 3">SN4</strain>
    </source>
</reference>
<dbReference type="Proteomes" id="UP000832011">
    <property type="component" value="Chromosome"/>
</dbReference>
<evidence type="ECO:0000313" key="2">
    <source>
        <dbReference type="EMBL" id="UOO89495.1"/>
    </source>
</evidence>
<evidence type="ECO:0000259" key="1">
    <source>
        <dbReference type="PROSITE" id="PS51301"/>
    </source>
</evidence>
<dbReference type="InterPro" id="IPR017880">
    <property type="entry name" value="KilA_N"/>
</dbReference>
<organism evidence="2 3">
    <name type="scientific">Vitreoscilla massiliensis</name>
    <dbReference type="NCBI Taxonomy" id="1689272"/>
    <lineage>
        <taxon>Bacteria</taxon>
        <taxon>Pseudomonadati</taxon>
        <taxon>Pseudomonadota</taxon>
        <taxon>Betaproteobacteria</taxon>
        <taxon>Neisseriales</taxon>
        <taxon>Neisseriaceae</taxon>
        <taxon>Vitreoscilla</taxon>
    </lineage>
</organism>
<feature type="domain" description="KilA-N" evidence="1">
    <location>
        <begin position="3"/>
        <end position="111"/>
    </location>
</feature>
<name>A0ABY4E292_9NEIS</name>
<protein>
    <submittedName>
        <fullName evidence="2">KilA-N domain-containing protein</fullName>
    </submittedName>
</protein>
<dbReference type="PANTHER" id="PTHR48135:SF1">
    <property type="entry name" value="KILA-N DOMAIN-CONTAINING PROTEIN"/>
    <property type="match status" value="1"/>
</dbReference>
<dbReference type="InterPro" id="IPR018004">
    <property type="entry name" value="KilA/APSES_HTH"/>
</dbReference>
<dbReference type="RefSeq" id="WP_058357184.1">
    <property type="nucleotide sequence ID" value="NZ_CABKVG010000010.1"/>
</dbReference>
<dbReference type="PROSITE" id="PS51301">
    <property type="entry name" value="KILA_N"/>
    <property type="match status" value="1"/>
</dbReference>
<keyword evidence="3" id="KW-1185">Reference proteome</keyword>
<dbReference type="EMBL" id="CP091511">
    <property type="protein sequence ID" value="UOO89495.1"/>
    <property type="molecule type" value="Genomic_DNA"/>
</dbReference>
<dbReference type="PANTHER" id="PTHR48135">
    <property type="match status" value="1"/>
</dbReference>
<dbReference type="InterPro" id="IPR036887">
    <property type="entry name" value="HTH_APSES_sf"/>
</dbReference>
<evidence type="ECO:0000313" key="3">
    <source>
        <dbReference type="Proteomes" id="UP000832011"/>
    </source>
</evidence>
<sequence>MNAIINADFNGFNVSFRNDAYINATSIAKQYGKLAKDYLRNEQTKQYISALAQNLSKRRNILLKEIQLVIVKKGGNVAESGTWLHPKLAIDFARWLSPEFAVWCDEQIERILGVNLGGEKTTRDDRTGLRNAVNAIVSKKGMLYPDAYRLVHQRFNVEHIDELTLEQVGEATEYLHRLMFDGEKSESKSVALPNNWQPLIMCALTCAEAWESLSLVARKLDSNTASSMNQFFQTLVVSARTAANSIGFTPAEVQRPWINHRIKKCFIVLPEDCYGDYVLRVGSDNTELAPLPFKSA</sequence>
<dbReference type="SUPFAM" id="SSF54616">
    <property type="entry name" value="DNA-binding domain of Mlu1-box binding protein MBP1"/>
    <property type="match status" value="1"/>
</dbReference>
<dbReference type="Pfam" id="PF04383">
    <property type="entry name" value="KilA-N"/>
    <property type="match status" value="1"/>
</dbReference>
<gene>
    <name evidence="2" type="ORF">LVJ82_00500</name>
</gene>
<accession>A0ABY4E292</accession>
<proteinExistence type="predicted"/>